<dbReference type="AlphaFoldDB" id="A0A2V1ZX68"/>
<dbReference type="GeneID" id="60254273"/>
<accession>A0A2V1ZX68</accession>
<evidence type="ECO:0000313" key="1">
    <source>
        <dbReference type="EMBL" id="PWK14619.1"/>
    </source>
</evidence>
<dbReference type="RefSeq" id="WP_228244428.1">
    <property type="nucleotide sequence ID" value="NZ_CAJGZY010000002.1"/>
</dbReference>
<comment type="caution">
    <text evidence="1">The sequence shown here is derived from an EMBL/GenBank/DDBJ whole genome shotgun (WGS) entry which is preliminary data.</text>
</comment>
<gene>
    <name evidence="1" type="ORF">C8D84_10294</name>
</gene>
<sequence length="423" mass="46238">MKDDNRKRINFSRQAMASELKVINTKLSAIHNDQQIDADRYSILQYKANLTTHPKKIKKILLLMIKNKIRLPMFAAISAALFSTATMASNGIEFTNQDWQVVCDNTRTCRLAGYQAENNSEFPISVLLIRRAGANAGVDGKVKLGGAKESSSKALMQLGNRHRISLFINGRDYGETKPFSTAAGNADLTPTQVTALLEALTKSSKIELVLRNSRWQLSDKGASAVMLKADEAQGRVGTSSAFINTDGAAKSNSTVLSSKSAPKLRFVAPNPKAVASNNRKFVMKSSQLAALMKSTMKDADSDCPNLSDKSPWRVSRLNSSQLLAQHDCWTGAYNTGAGIWVINDSKPYKPTLVTTNATGYDKGKITSVQKGRGIGDCLTKTDWVWTGKAFEKSHESTTGLCRMIEAGGAWQLPTYVTEVKMVR</sequence>
<name>A0A2V1ZX68_PSYIM</name>
<protein>
    <submittedName>
        <fullName evidence="1">Uncharacterized protein DUF1176</fullName>
    </submittedName>
</protein>
<dbReference type="Proteomes" id="UP000245655">
    <property type="component" value="Unassembled WGS sequence"/>
</dbReference>
<dbReference type="Pfam" id="PF06674">
    <property type="entry name" value="DUF1176"/>
    <property type="match status" value="1"/>
</dbReference>
<keyword evidence="2" id="KW-1185">Reference proteome</keyword>
<evidence type="ECO:0000313" key="2">
    <source>
        <dbReference type="Proteomes" id="UP000245655"/>
    </source>
</evidence>
<proteinExistence type="predicted"/>
<reference evidence="1 2" key="1">
    <citation type="submission" date="2018-05" db="EMBL/GenBank/DDBJ databases">
        <title>Genomic Encyclopedia of Type Strains, Phase IV (KMG-IV): sequencing the most valuable type-strain genomes for metagenomic binning, comparative biology and taxonomic classification.</title>
        <authorList>
            <person name="Goeker M."/>
        </authorList>
    </citation>
    <scope>NUCLEOTIDE SEQUENCE [LARGE SCALE GENOMIC DNA]</scope>
    <source>
        <strain evidence="1 2">DSM 7229</strain>
    </source>
</reference>
<dbReference type="InterPro" id="IPR009560">
    <property type="entry name" value="DUF1176"/>
</dbReference>
<dbReference type="EMBL" id="QGGM01000002">
    <property type="protein sequence ID" value="PWK14619.1"/>
    <property type="molecule type" value="Genomic_DNA"/>
</dbReference>
<organism evidence="1 2">
    <name type="scientific">Psychrobacter immobilis</name>
    <dbReference type="NCBI Taxonomy" id="498"/>
    <lineage>
        <taxon>Bacteria</taxon>
        <taxon>Pseudomonadati</taxon>
        <taxon>Pseudomonadota</taxon>
        <taxon>Gammaproteobacteria</taxon>
        <taxon>Moraxellales</taxon>
        <taxon>Moraxellaceae</taxon>
        <taxon>Psychrobacter</taxon>
    </lineage>
</organism>